<dbReference type="GeneID" id="69001056"/>
<dbReference type="GO" id="GO:0016829">
    <property type="term" value="F:lyase activity"/>
    <property type="evidence" value="ECO:0007669"/>
    <property type="project" value="UniProtKB-KW"/>
</dbReference>
<protein>
    <recommendedName>
        <fullName evidence="4">Alginate lyase domain-containing protein</fullName>
    </recommendedName>
</protein>
<dbReference type="InterPro" id="IPR008929">
    <property type="entry name" value="Chondroitin_lyas"/>
</dbReference>
<accession>A0A2A4FKA7</accession>
<dbReference type="Proteomes" id="UP000217994">
    <property type="component" value="Unassembled WGS sequence"/>
</dbReference>
<dbReference type="GO" id="GO:0042597">
    <property type="term" value="C:periplasmic space"/>
    <property type="evidence" value="ECO:0007669"/>
    <property type="project" value="InterPro"/>
</dbReference>
<evidence type="ECO:0000259" key="4">
    <source>
        <dbReference type="Pfam" id="PF05426"/>
    </source>
</evidence>
<dbReference type="InterPro" id="IPR008397">
    <property type="entry name" value="Alginate_lyase_dom"/>
</dbReference>
<evidence type="ECO:0000313" key="5">
    <source>
        <dbReference type="EMBL" id="PCE33535.1"/>
    </source>
</evidence>
<feature type="signal peptide" evidence="3">
    <location>
        <begin position="1"/>
        <end position="20"/>
    </location>
</feature>
<dbReference type="Gene3D" id="1.50.10.100">
    <property type="entry name" value="Chondroitin AC/alginate lyase"/>
    <property type="match status" value="1"/>
</dbReference>
<dbReference type="RefSeq" id="WP_167389821.1">
    <property type="nucleotide sequence ID" value="NZ_CP020738.1"/>
</dbReference>
<dbReference type="PROSITE" id="PS51257">
    <property type="entry name" value="PROKAR_LIPOPROTEIN"/>
    <property type="match status" value="1"/>
</dbReference>
<name>A0A2A4FKA7_9BURK</name>
<keyword evidence="1 3" id="KW-0732">Signal</keyword>
<reference evidence="5 6" key="1">
    <citation type="submission" date="2017-01" db="EMBL/GenBank/DDBJ databases">
        <title>Whole-Genome Shotgun Sequencing of Two beta-Proteobacterial Species in Search of the Bulgecin Biosynthetic Cluster.</title>
        <authorList>
            <person name="Horsman M.E."/>
            <person name="Marous D.R."/>
            <person name="Li R."/>
            <person name="Oliver R.A."/>
            <person name="Byun B."/>
            <person name="Emrich S.J."/>
            <person name="Boggess B."/>
            <person name="Townsend C.A."/>
            <person name="Mobashery S."/>
        </authorList>
    </citation>
    <scope>NUCLEOTIDE SEQUENCE [LARGE SCALE GENOMIC DNA]</scope>
    <source>
        <strain evidence="5 6">ATCC 31433</strain>
    </source>
</reference>
<dbReference type="SUPFAM" id="SSF48230">
    <property type="entry name" value="Chondroitin AC/alginate lyase"/>
    <property type="match status" value="1"/>
</dbReference>
<dbReference type="AlphaFoldDB" id="A0A2A4FKA7"/>
<evidence type="ECO:0000256" key="1">
    <source>
        <dbReference type="ARBA" id="ARBA00022729"/>
    </source>
</evidence>
<keyword evidence="2" id="KW-0456">Lyase</keyword>
<evidence type="ECO:0000313" key="6">
    <source>
        <dbReference type="Proteomes" id="UP000217994"/>
    </source>
</evidence>
<feature type="chain" id="PRO_5012178415" description="Alginate lyase domain-containing protein" evidence="3">
    <location>
        <begin position="21"/>
        <end position="366"/>
    </location>
</feature>
<feature type="domain" description="Alginate lyase" evidence="4">
    <location>
        <begin position="89"/>
        <end position="313"/>
    </location>
</feature>
<dbReference type="EMBL" id="MTZU01000013">
    <property type="protein sequence ID" value="PCE33535.1"/>
    <property type="molecule type" value="Genomic_DNA"/>
</dbReference>
<evidence type="ECO:0000256" key="2">
    <source>
        <dbReference type="ARBA" id="ARBA00023239"/>
    </source>
</evidence>
<dbReference type="Pfam" id="PF05426">
    <property type="entry name" value="Alginate_lyase"/>
    <property type="match status" value="1"/>
</dbReference>
<proteinExistence type="predicted"/>
<evidence type="ECO:0000256" key="3">
    <source>
        <dbReference type="SAM" id="SignalP"/>
    </source>
</evidence>
<sequence>MLKSRAITRFVSASIVVAMAGCSAAAQKAPAHPRVAAQTAPSGTHQTWPPNEQVARLRAVPAQWAQLRTACENNLDYVPRPVADFAPPPHYGDPKGEARIAGSLAADGNVAYQQGLCYVLSGDVRYARAGERILDAWATGVRQIAPGQGTADFNFSFPRYTLAAAMLHRDSAWDDTAFRTFLLRQVLPRSVSARPNNFGNWGVFLEAGSALYLNDHALMQRAANRWRALMASQVAPDGSLPEETCRSDTTDWCGGPDKGIRGIAYTHYTLLPTTLAAEIFRAAGIDVYAEAGGRTLAEAYARAAAWTLHPETFPYYASNGGRLQGVRTAAYFQVLQHRVPCPDGAEVISQGQLSMDGYELHLLYGT</sequence>
<organism evidence="5 6">
    <name type="scientific">Burkholderia ubonensis subsp. mesacidophila</name>
    <dbReference type="NCBI Taxonomy" id="265293"/>
    <lineage>
        <taxon>Bacteria</taxon>
        <taxon>Pseudomonadati</taxon>
        <taxon>Pseudomonadota</taxon>
        <taxon>Betaproteobacteria</taxon>
        <taxon>Burkholderiales</taxon>
        <taxon>Burkholderiaceae</taxon>
        <taxon>Burkholderia</taxon>
        <taxon>Burkholderia cepacia complex</taxon>
    </lineage>
</organism>
<gene>
    <name evidence="5" type="ORF">BZL54_04735</name>
</gene>
<comment type="caution">
    <text evidence="5">The sequence shown here is derived from an EMBL/GenBank/DDBJ whole genome shotgun (WGS) entry which is preliminary data.</text>
</comment>